<proteinExistence type="inferred from homology"/>
<dbReference type="OrthoDB" id="6339427at2759"/>
<keyword evidence="11" id="KW-1185">Reference proteome</keyword>
<dbReference type="InterPro" id="IPR020846">
    <property type="entry name" value="MFS_dom"/>
</dbReference>
<dbReference type="EMBL" id="CM035424">
    <property type="protein sequence ID" value="KAH7352725.1"/>
    <property type="molecule type" value="Genomic_DNA"/>
</dbReference>
<dbReference type="Pfam" id="PF00083">
    <property type="entry name" value="Sugar_tr"/>
    <property type="match status" value="1"/>
</dbReference>
<feature type="transmembrane region" description="Helical" evidence="8">
    <location>
        <begin position="273"/>
        <end position="293"/>
    </location>
</feature>
<dbReference type="AlphaFoldDB" id="A0A8T2SP16"/>
<feature type="transmembrane region" description="Helical" evidence="8">
    <location>
        <begin position="59"/>
        <end position="79"/>
    </location>
</feature>
<dbReference type="PROSITE" id="PS50850">
    <property type="entry name" value="MFS"/>
    <property type="match status" value="1"/>
</dbReference>
<dbReference type="InterPro" id="IPR050814">
    <property type="entry name" value="Myo-inositol_Transporter"/>
</dbReference>
<keyword evidence="4 8" id="KW-0812">Transmembrane</keyword>
<feature type="transmembrane region" description="Helical" evidence="8">
    <location>
        <begin position="389"/>
        <end position="414"/>
    </location>
</feature>
<feature type="transmembrane region" description="Helical" evidence="8">
    <location>
        <begin position="313"/>
        <end position="333"/>
    </location>
</feature>
<evidence type="ECO:0000256" key="8">
    <source>
        <dbReference type="SAM" id="Phobius"/>
    </source>
</evidence>
<reference evidence="10" key="1">
    <citation type="submission" date="2021-08" db="EMBL/GenBank/DDBJ databases">
        <title>WGS assembly of Ceratopteris richardii.</title>
        <authorList>
            <person name="Marchant D.B."/>
            <person name="Chen G."/>
            <person name="Jenkins J."/>
            <person name="Shu S."/>
            <person name="Leebens-Mack J."/>
            <person name="Grimwood J."/>
            <person name="Schmutz J."/>
            <person name="Soltis P."/>
            <person name="Soltis D."/>
            <person name="Chen Z.-H."/>
        </authorList>
    </citation>
    <scope>NUCLEOTIDE SEQUENCE</scope>
    <source>
        <strain evidence="10">Whitten #5841</strain>
        <tissue evidence="10">Leaf</tissue>
    </source>
</reference>
<feature type="transmembrane region" description="Helical" evidence="8">
    <location>
        <begin position="144"/>
        <end position="170"/>
    </location>
</feature>
<feature type="transmembrane region" description="Helical" evidence="8">
    <location>
        <begin position="455"/>
        <end position="476"/>
    </location>
</feature>
<feature type="transmembrane region" description="Helical" evidence="8">
    <location>
        <begin position="21"/>
        <end position="47"/>
    </location>
</feature>
<name>A0A8T2SP16_CERRI</name>
<keyword evidence="3 7" id="KW-0813">Transport</keyword>
<evidence type="ECO:0000313" key="11">
    <source>
        <dbReference type="Proteomes" id="UP000825935"/>
    </source>
</evidence>
<feature type="transmembrane region" description="Helical" evidence="8">
    <location>
        <begin position="176"/>
        <end position="198"/>
    </location>
</feature>
<dbReference type="NCBIfam" id="TIGR00879">
    <property type="entry name" value="SP"/>
    <property type="match status" value="1"/>
</dbReference>
<feature type="transmembrane region" description="Helical" evidence="8">
    <location>
        <begin position="86"/>
        <end position="105"/>
    </location>
</feature>
<keyword evidence="6 8" id="KW-0472">Membrane</keyword>
<organism evidence="10 11">
    <name type="scientific">Ceratopteris richardii</name>
    <name type="common">Triangle waterfern</name>
    <dbReference type="NCBI Taxonomy" id="49495"/>
    <lineage>
        <taxon>Eukaryota</taxon>
        <taxon>Viridiplantae</taxon>
        <taxon>Streptophyta</taxon>
        <taxon>Embryophyta</taxon>
        <taxon>Tracheophyta</taxon>
        <taxon>Polypodiopsida</taxon>
        <taxon>Polypodiidae</taxon>
        <taxon>Polypodiales</taxon>
        <taxon>Pteridineae</taxon>
        <taxon>Pteridaceae</taxon>
        <taxon>Parkerioideae</taxon>
        <taxon>Ceratopteris</taxon>
    </lineage>
</organism>
<accession>A0A8T2SP16</accession>
<evidence type="ECO:0000256" key="7">
    <source>
        <dbReference type="RuleBase" id="RU003346"/>
    </source>
</evidence>
<dbReference type="InterPro" id="IPR003663">
    <property type="entry name" value="Sugar/inositol_transpt"/>
</dbReference>
<evidence type="ECO:0000313" key="10">
    <source>
        <dbReference type="EMBL" id="KAH7352725.1"/>
    </source>
</evidence>
<evidence type="ECO:0000256" key="1">
    <source>
        <dbReference type="ARBA" id="ARBA00004141"/>
    </source>
</evidence>
<comment type="similarity">
    <text evidence="2 7">Belongs to the major facilitator superfamily. Sugar transporter (TC 2.A.1.1) family.</text>
</comment>
<evidence type="ECO:0000256" key="6">
    <source>
        <dbReference type="ARBA" id="ARBA00023136"/>
    </source>
</evidence>
<dbReference type="PROSITE" id="PS00217">
    <property type="entry name" value="SUGAR_TRANSPORT_2"/>
    <property type="match status" value="1"/>
</dbReference>
<dbReference type="InterPro" id="IPR005828">
    <property type="entry name" value="MFS_sugar_transport-like"/>
</dbReference>
<comment type="caution">
    <text evidence="10">The sequence shown here is derived from an EMBL/GenBank/DDBJ whole genome shotgun (WGS) entry which is preliminary data.</text>
</comment>
<dbReference type="Gene3D" id="1.20.1250.20">
    <property type="entry name" value="MFS general substrate transporter like domains"/>
    <property type="match status" value="1"/>
</dbReference>
<dbReference type="PRINTS" id="PR00171">
    <property type="entry name" value="SUGRTRNSPORT"/>
</dbReference>
<dbReference type="InterPro" id="IPR036259">
    <property type="entry name" value="MFS_trans_sf"/>
</dbReference>
<sequence>MANPVSSSEERTSLKFHTWCCILLTTVSSILMGYDIGIMSTAILFIHENLKLGVAKQEVVVGSLNLVAGFGAIFAGHFANRFGRRMTLGFAAAVFFVGAVVLAAAPNFALLMVGRILTGIGVGFAMMIAPLYSAEISPARIRGFLVSFTEIFIDVGLLLGYIVGFALQFFSPRFNWRLMLGIGALPSILLAYGAFFILPESPRWLVMRGRHEEAMSVLERTVCEGEDKKEILRKVDEIIEANEAELSSREDVKWGDLSYNKFRELLRSPSTRFLMKMYIVALGVNFFQQAAGIEATVYYSPIVFKLAGVRSRLGILGATMGVGFAKLVSVLVATFTLDKIGRKKLLLLSSCGIVLCLITVVATFIVLGINIDPTVVVNSHRVVPLAGAVVIATAICMYVAFFSMGWGPIVYVLSSEIFPPSHRSRALGWSMCVNRIVSGTVAVSFLSMTQTFTPAGAFSLFIGFTLLSILFVVFVVPETKGKTLEELGTMKSSSADEERA</sequence>
<feature type="domain" description="Major facilitator superfamily (MFS) profile" evidence="9">
    <location>
        <begin position="21"/>
        <end position="480"/>
    </location>
</feature>
<feature type="transmembrane region" description="Helical" evidence="8">
    <location>
        <begin position="111"/>
        <end position="132"/>
    </location>
</feature>
<protein>
    <recommendedName>
        <fullName evidence="9">Major facilitator superfamily (MFS) profile domain-containing protein</fullName>
    </recommendedName>
</protein>
<comment type="subcellular location">
    <subcellularLocation>
        <location evidence="1">Membrane</location>
        <topology evidence="1">Multi-pass membrane protein</topology>
    </subcellularLocation>
</comment>
<evidence type="ECO:0000256" key="5">
    <source>
        <dbReference type="ARBA" id="ARBA00022989"/>
    </source>
</evidence>
<dbReference type="Proteomes" id="UP000825935">
    <property type="component" value="Chromosome 19"/>
</dbReference>
<dbReference type="SUPFAM" id="SSF103473">
    <property type="entry name" value="MFS general substrate transporter"/>
    <property type="match status" value="1"/>
</dbReference>
<gene>
    <name evidence="10" type="ORF">KP509_19G060400</name>
</gene>
<feature type="transmembrane region" description="Helical" evidence="8">
    <location>
        <begin position="426"/>
        <end position="449"/>
    </location>
</feature>
<dbReference type="InterPro" id="IPR005829">
    <property type="entry name" value="Sugar_transporter_CS"/>
</dbReference>
<dbReference type="GO" id="GO:0022857">
    <property type="term" value="F:transmembrane transporter activity"/>
    <property type="evidence" value="ECO:0007669"/>
    <property type="project" value="InterPro"/>
</dbReference>
<evidence type="ECO:0000256" key="2">
    <source>
        <dbReference type="ARBA" id="ARBA00010992"/>
    </source>
</evidence>
<evidence type="ECO:0000256" key="4">
    <source>
        <dbReference type="ARBA" id="ARBA00022692"/>
    </source>
</evidence>
<dbReference type="PANTHER" id="PTHR48020:SF49">
    <property type="entry name" value="SUGAR TRANSPORTER"/>
    <property type="match status" value="1"/>
</dbReference>
<feature type="transmembrane region" description="Helical" evidence="8">
    <location>
        <begin position="345"/>
        <end position="369"/>
    </location>
</feature>
<dbReference type="GO" id="GO:0016020">
    <property type="term" value="C:membrane"/>
    <property type="evidence" value="ECO:0007669"/>
    <property type="project" value="UniProtKB-SubCell"/>
</dbReference>
<dbReference type="PANTHER" id="PTHR48020">
    <property type="entry name" value="PROTON MYO-INOSITOL COTRANSPORTER"/>
    <property type="match status" value="1"/>
</dbReference>
<keyword evidence="5 8" id="KW-1133">Transmembrane helix</keyword>
<evidence type="ECO:0000259" key="9">
    <source>
        <dbReference type="PROSITE" id="PS50850"/>
    </source>
</evidence>
<evidence type="ECO:0000256" key="3">
    <source>
        <dbReference type="ARBA" id="ARBA00022448"/>
    </source>
</evidence>
<dbReference type="OMA" id="AYYFNIG"/>